<dbReference type="CDD" id="cd00610">
    <property type="entry name" value="OAT_like"/>
    <property type="match status" value="1"/>
</dbReference>
<evidence type="ECO:0000313" key="5">
    <source>
        <dbReference type="EMBL" id="AJA51193.1"/>
    </source>
</evidence>
<reference evidence="6" key="2">
    <citation type="submission" date="2015-10" db="EMBL/GenBank/DDBJ databases">
        <title>Improved Draft Genome Sequence of Clostridium pasteurianum Strain ATCC 6013 (DSM 525) Using a Hybrid Next-Generation Sequencing Approach.</title>
        <authorList>
            <person name="Pyne M.E."/>
            <person name="Utturkar S.M."/>
            <person name="Brown S.D."/>
            <person name="Moo-Young M."/>
            <person name="Chung D.A."/>
            <person name="Chou P.C."/>
        </authorList>
    </citation>
    <scope>NUCLEOTIDE SEQUENCE</scope>
    <source>
        <strain evidence="6">ATCC 6013</strain>
    </source>
</reference>
<evidence type="ECO:0000256" key="2">
    <source>
        <dbReference type="ARBA" id="ARBA00008954"/>
    </source>
</evidence>
<gene>
    <name evidence="5" type="ORF">CLPA_c11050</name>
    <name evidence="6" type="ORF">CP6013_02047</name>
</gene>
<dbReference type="eggNOG" id="COG0161">
    <property type="taxonomic scope" value="Bacteria"/>
</dbReference>
<proteinExistence type="inferred from homology"/>
<dbReference type="Gene3D" id="3.40.640.10">
    <property type="entry name" value="Type I PLP-dependent aspartate aminotransferase-like (Major domain)"/>
    <property type="match status" value="1"/>
</dbReference>
<dbReference type="GeneID" id="93073299"/>
<dbReference type="InterPro" id="IPR015421">
    <property type="entry name" value="PyrdxlP-dep_Trfase_major"/>
</dbReference>
<evidence type="ECO:0000256" key="1">
    <source>
        <dbReference type="ARBA" id="ARBA00001933"/>
    </source>
</evidence>
<organism evidence="5 8">
    <name type="scientific">Clostridium pasteurianum DSM 525 = ATCC 6013</name>
    <dbReference type="NCBI Taxonomy" id="1262449"/>
    <lineage>
        <taxon>Bacteria</taxon>
        <taxon>Bacillati</taxon>
        <taxon>Bacillota</taxon>
        <taxon>Clostridia</taxon>
        <taxon>Eubacteriales</taxon>
        <taxon>Clostridiaceae</taxon>
        <taxon>Clostridium</taxon>
    </lineage>
</organism>
<dbReference type="EMBL" id="JPGY02000001">
    <property type="protein sequence ID" value="KRU12799.1"/>
    <property type="molecule type" value="Genomic_DNA"/>
</dbReference>
<dbReference type="AlphaFoldDB" id="A0A0H3J856"/>
<dbReference type="PATRIC" id="fig|1262449.3.peg.1860"/>
<dbReference type="NCBIfam" id="NF004718">
    <property type="entry name" value="PRK06062.1"/>
    <property type="match status" value="1"/>
</dbReference>
<dbReference type="EC" id="2.6.1.11" evidence="6"/>
<keyword evidence="6" id="KW-0032">Aminotransferase</keyword>
<keyword evidence="3 4" id="KW-0663">Pyridoxal phosphate</keyword>
<dbReference type="RefSeq" id="WP_003444481.1">
    <property type="nucleotide sequence ID" value="NZ_ANZB01000005.1"/>
</dbReference>
<dbReference type="InterPro" id="IPR015422">
    <property type="entry name" value="PyrdxlP-dep_Trfase_small"/>
</dbReference>
<reference evidence="6 7" key="3">
    <citation type="journal article" name="Genome Announc.">
        <title>Improved Draft Genome Sequence of Clostridium pasteurianum Strain ATCC 6013 (DSM 525) Using a Hybrid Next-Generation Sequencing Approach.</title>
        <authorList>
            <person name="Pyne M.E."/>
            <person name="Utturkar S."/>
            <person name="Brown S.D."/>
            <person name="Moo-Young M."/>
            <person name="Chung D.A."/>
            <person name="Chou C.P."/>
        </authorList>
    </citation>
    <scope>NUCLEOTIDE SEQUENCE [LARGE SCALE GENOMIC DNA]</scope>
    <source>
        <strain evidence="6 7">ATCC 6013</strain>
    </source>
</reference>
<dbReference type="Proteomes" id="UP000030905">
    <property type="component" value="Chromosome"/>
</dbReference>
<dbReference type="FunFam" id="3.40.640.10:FF:000004">
    <property type="entry name" value="Acetylornithine aminotransferase"/>
    <property type="match status" value="1"/>
</dbReference>
<evidence type="ECO:0000313" key="8">
    <source>
        <dbReference type="Proteomes" id="UP000030905"/>
    </source>
</evidence>
<keyword evidence="6" id="KW-0808">Transferase</keyword>
<accession>A0A0H3J856</accession>
<dbReference type="PANTHER" id="PTHR43094">
    <property type="entry name" value="AMINOTRANSFERASE"/>
    <property type="match status" value="1"/>
</dbReference>
<evidence type="ECO:0000256" key="3">
    <source>
        <dbReference type="ARBA" id="ARBA00022898"/>
    </source>
</evidence>
<keyword evidence="8" id="KW-1185">Reference proteome</keyword>
<evidence type="ECO:0000313" key="6">
    <source>
        <dbReference type="EMBL" id="KRU12799.1"/>
    </source>
</evidence>
<dbReference type="EMBL" id="CP009268">
    <property type="protein sequence ID" value="AJA51193.1"/>
    <property type="molecule type" value="Genomic_DNA"/>
</dbReference>
<protein>
    <submittedName>
        <fullName evidence="6">Acetylornithine transaminase</fullName>
        <ecNumber evidence="6">2.6.1.11</ecNumber>
    </submittedName>
</protein>
<comment type="cofactor">
    <cofactor evidence="1">
        <name>pyridoxal 5'-phosphate</name>
        <dbReference type="ChEBI" id="CHEBI:597326"/>
    </cofactor>
</comment>
<dbReference type="Gene3D" id="3.90.1150.10">
    <property type="entry name" value="Aspartate Aminotransferase, domain 1"/>
    <property type="match status" value="1"/>
</dbReference>
<dbReference type="PANTHER" id="PTHR43094:SF1">
    <property type="entry name" value="AMINOTRANSFERASE CLASS-III"/>
    <property type="match status" value="1"/>
</dbReference>
<dbReference type="PIRSF" id="PIRSF000521">
    <property type="entry name" value="Transaminase_4ab_Lys_Orn"/>
    <property type="match status" value="1"/>
</dbReference>
<dbReference type="Pfam" id="PF00202">
    <property type="entry name" value="Aminotran_3"/>
    <property type="match status" value="1"/>
</dbReference>
<dbReference type="Proteomes" id="UP000028042">
    <property type="component" value="Unassembled WGS sequence"/>
</dbReference>
<dbReference type="KEGG" id="cpat:CLPA_c11050"/>
<evidence type="ECO:0000256" key="4">
    <source>
        <dbReference type="RuleBase" id="RU003560"/>
    </source>
</evidence>
<name>A0A0H3J856_CLOPA</name>
<sequence length="452" mass="50574">MEQTIKREETTLKVDEIKKYDKQYNLHSWSAQSKLNPMVITKAEGIYFWDEKGKRYYDMSSQLVNLNIGYGNKKVIEAIKDQAEKLAFTGPGNAIDVRSELAKKVIEIAPDNMGKVFFTLGGADSNENAIKMARMVTGKYKIFSRYRSYHGSTFGAANLTGEPRRYTCEPGIPGFVKFFDPYVYQEKIEFKSEEEASKYYVNKLREQITYEGADTVAAIVLETVTGSNGVIIPPKGYLEGVRALCDEFNIIMICDEVMAGWGRTGEWFACNNWNVKPDIITFAKGVTCGYVPLGGVIVSKEIAKHFDDNVLMCGLTYSAHPIGCAAGCATIDVYKEEKLIENSREMGKVLGAELEKLKAKHASVGDVRYIGLFSAVELVRNKETREPMVPYGKDPEKVMSKLVGMLKEKGFSTYSHESCILVAPPLIIKENEIKEAMAILDEVLDYADTLTH</sequence>
<evidence type="ECO:0000313" key="7">
    <source>
        <dbReference type="Proteomes" id="UP000028042"/>
    </source>
</evidence>
<dbReference type="InterPro" id="IPR015424">
    <property type="entry name" value="PyrdxlP-dep_Trfase"/>
</dbReference>
<comment type="similarity">
    <text evidence="2 4">Belongs to the class-III pyridoxal-phosphate-dependent aminotransferase family.</text>
</comment>
<dbReference type="GO" id="GO:0003992">
    <property type="term" value="F:N2-acetyl-L-ornithine:2-oxoglutarate 5-aminotransferase activity"/>
    <property type="evidence" value="ECO:0007669"/>
    <property type="project" value="UniProtKB-EC"/>
</dbReference>
<dbReference type="GO" id="GO:0005829">
    <property type="term" value="C:cytosol"/>
    <property type="evidence" value="ECO:0007669"/>
    <property type="project" value="TreeGrafter"/>
</dbReference>
<dbReference type="KEGG" id="cpae:CPAST_c11050"/>
<dbReference type="SUPFAM" id="SSF53383">
    <property type="entry name" value="PLP-dependent transferases"/>
    <property type="match status" value="1"/>
</dbReference>
<dbReference type="InterPro" id="IPR005814">
    <property type="entry name" value="Aminotrans_3"/>
</dbReference>
<dbReference type="GO" id="GO:0030170">
    <property type="term" value="F:pyridoxal phosphate binding"/>
    <property type="evidence" value="ECO:0007669"/>
    <property type="project" value="InterPro"/>
</dbReference>
<reference evidence="5 8" key="1">
    <citation type="journal article" date="2015" name="Genome Announc.">
        <title>Complete Genome Sequence of the Nitrogen-Fixing and Solvent-Producing Clostridium pasteurianum DSM 525.</title>
        <authorList>
            <person name="Poehlein A."/>
            <person name="Grosse-Honebrink A."/>
            <person name="Zhang Y."/>
            <person name="Minton N.P."/>
            <person name="Daniel R."/>
        </authorList>
    </citation>
    <scope>NUCLEOTIDE SEQUENCE [LARGE SCALE GENOMIC DNA]</scope>
    <source>
        <strain evidence="5">DSM 525</strain>
        <strain evidence="8">DSM 525 / ATCC 6013</strain>
    </source>
</reference>